<protein>
    <submittedName>
        <fullName evidence="3">LLM class flavin-dependent oxidoreductase</fullName>
        <ecNumber evidence="3">1.-.-.-</ecNumber>
    </submittedName>
</protein>
<dbReference type="PANTHER" id="PTHR43244">
    <property type="match status" value="1"/>
</dbReference>
<dbReference type="Pfam" id="PF00296">
    <property type="entry name" value="Bac_luciferase"/>
    <property type="match status" value="1"/>
</dbReference>
<dbReference type="InterPro" id="IPR011251">
    <property type="entry name" value="Luciferase-like_dom"/>
</dbReference>
<dbReference type="EMBL" id="JASATX010000006">
    <property type="protein sequence ID" value="MDI2099631.1"/>
    <property type="molecule type" value="Genomic_DNA"/>
</dbReference>
<dbReference type="CDD" id="cd01097">
    <property type="entry name" value="Tetrahydromethanopterin_reductase"/>
    <property type="match status" value="1"/>
</dbReference>
<evidence type="ECO:0000256" key="1">
    <source>
        <dbReference type="ARBA" id="ARBA00023002"/>
    </source>
</evidence>
<dbReference type="PANTHER" id="PTHR43244:SF1">
    <property type="entry name" value="5,10-METHYLENETETRAHYDROMETHANOPTERIN REDUCTASE"/>
    <property type="match status" value="1"/>
</dbReference>
<evidence type="ECO:0000259" key="2">
    <source>
        <dbReference type="Pfam" id="PF00296"/>
    </source>
</evidence>
<evidence type="ECO:0000313" key="3">
    <source>
        <dbReference type="EMBL" id="MDI2099631.1"/>
    </source>
</evidence>
<dbReference type="InterPro" id="IPR050564">
    <property type="entry name" value="F420-G6PD/mer"/>
</dbReference>
<dbReference type="GO" id="GO:0016705">
    <property type="term" value="F:oxidoreductase activity, acting on paired donors, with incorporation or reduction of molecular oxygen"/>
    <property type="evidence" value="ECO:0007669"/>
    <property type="project" value="InterPro"/>
</dbReference>
<reference evidence="3 4" key="1">
    <citation type="submission" date="2023-04" db="EMBL/GenBank/DDBJ databases">
        <title>Klugiella caeni sp. nov. isolated from the sludge of biochemical tank.</title>
        <authorList>
            <person name="Geng K."/>
        </authorList>
    </citation>
    <scope>NUCLEOTIDE SEQUENCE [LARGE SCALE GENOMIC DNA]</scope>
    <source>
        <strain evidence="3 4">YN-L-19</strain>
    </source>
</reference>
<keyword evidence="1 3" id="KW-0560">Oxidoreductase</keyword>
<dbReference type="AlphaFoldDB" id="A0AAW6T935"/>
<dbReference type="RefSeq" id="WP_281489423.1">
    <property type="nucleotide sequence ID" value="NZ_JASATX010000006.1"/>
</dbReference>
<proteinExistence type="predicted"/>
<gene>
    <name evidence="3" type="ORF">QF206_11715</name>
</gene>
<keyword evidence="4" id="KW-1185">Reference proteome</keyword>
<organism evidence="3 4">
    <name type="scientific">Ruicaihuangia caeni</name>
    <dbReference type="NCBI Taxonomy" id="3042517"/>
    <lineage>
        <taxon>Bacteria</taxon>
        <taxon>Bacillati</taxon>
        <taxon>Actinomycetota</taxon>
        <taxon>Actinomycetes</taxon>
        <taxon>Micrococcales</taxon>
        <taxon>Microbacteriaceae</taxon>
        <taxon>Ruicaihuangia</taxon>
    </lineage>
</organism>
<name>A0AAW6T935_9MICO</name>
<dbReference type="Proteomes" id="UP001321506">
    <property type="component" value="Unassembled WGS sequence"/>
</dbReference>
<comment type="caution">
    <text evidence="3">The sequence shown here is derived from an EMBL/GenBank/DDBJ whole genome shotgun (WGS) entry which is preliminary data.</text>
</comment>
<evidence type="ECO:0000313" key="4">
    <source>
        <dbReference type="Proteomes" id="UP001321506"/>
    </source>
</evidence>
<dbReference type="Gene3D" id="3.20.20.30">
    <property type="entry name" value="Luciferase-like domain"/>
    <property type="match status" value="1"/>
</dbReference>
<feature type="domain" description="Luciferase-like" evidence="2">
    <location>
        <begin position="11"/>
        <end position="310"/>
    </location>
</feature>
<dbReference type="EC" id="1.-.-.-" evidence="3"/>
<sequence>MPLGIHLGERFTLDETWAAADIAEEYGFDSLWVAEGRLTRDAIGIMALLADRTKNVRIGSGVVNNKTRNAALMAVTFKTLDEIAPGRIILGLGAWWEPLATKVGEPLRKPVASMREYITVLQSFFRNEEVTFDGEFVHMDGVRFDRMYAENVAVDIPIYAGAVGPRMLELAGEIMDGVYLDFLLPVSYVDFANEAIGKGLAKRTDGKNAIDITQTIAVAVDDDDPRQAIDACKNFLTMYLMQQPHIAEHAGVDPELVQRIQEVAGWPATPEDIKRAMVLLPDEAVHRVSAAGSSAQVAAKLEEYHAAGVRVPVLNPLGERKLDTIASLARIFK</sequence>
<accession>A0AAW6T935</accession>
<dbReference type="InterPro" id="IPR036661">
    <property type="entry name" value="Luciferase-like_sf"/>
</dbReference>
<dbReference type="SUPFAM" id="SSF51679">
    <property type="entry name" value="Bacterial luciferase-like"/>
    <property type="match status" value="1"/>
</dbReference>